<gene>
    <name evidence="3" type="ORF">C7K55_10235</name>
</gene>
<protein>
    <recommendedName>
        <fullName evidence="5">Lipoprotein</fullName>
    </recommendedName>
</protein>
<feature type="signal peptide" evidence="2">
    <location>
        <begin position="1"/>
        <end position="23"/>
    </location>
</feature>
<comment type="caution">
    <text evidence="3">The sequence shown here is derived from an EMBL/GenBank/DDBJ whole genome shotgun (WGS) entry which is preliminary data.</text>
</comment>
<reference evidence="3 4" key="1">
    <citation type="journal article" date="2018" name="Environ. Microbiol.">
        <title>Ecological and genomic features of two widespread freshwater picocyanobacteria.</title>
        <authorList>
            <person name="Cabello-Yeves P.J."/>
            <person name="Picazo A."/>
            <person name="Camacho A."/>
            <person name="Callieri C."/>
            <person name="Rosselli R."/>
            <person name="Roda-Garcia J.J."/>
            <person name="Coutinho F.H."/>
            <person name="Rodriguez-Valera F."/>
        </authorList>
    </citation>
    <scope>NUCLEOTIDE SEQUENCE [LARGE SCALE GENOMIC DNA]</scope>
    <source>
        <strain evidence="3 4">Tous</strain>
    </source>
</reference>
<dbReference type="OrthoDB" id="561560at2"/>
<organism evidence="3 4">
    <name type="scientific">Cyanobium usitatum str. Tous</name>
    <dbReference type="NCBI Taxonomy" id="2116684"/>
    <lineage>
        <taxon>Bacteria</taxon>
        <taxon>Bacillati</taxon>
        <taxon>Cyanobacteriota</taxon>
        <taxon>Cyanophyceae</taxon>
        <taxon>Synechococcales</taxon>
        <taxon>Prochlorococcaceae</taxon>
        <taxon>Cyanobium</taxon>
    </lineage>
</organism>
<keyword evidence="2" id="KW-0732">Signal</keyword>
<feature type="chain" id="PRO_5015179941" description="Lipoprotein" evidence="2">
    <location>
        <begin position="24"/>
        <end position="118"/>
    </location>
</feature>
<dbReference type="Proteomes" id="UP000243002">
    <property type="component" value="Unassembled WGS sequence"/>
</dbReference>
<feature type="compositionally biased region" description="Low complexity" evidence="1">
    <location>
        <begin position="62"/>
        <end position="79"/>
    </location>
</feature>
<keyword evidence="4" id="KW-1185">Reference proteome</keyword>
<proteinExistence type="predicted"/>
<dbReference type="AlphaFoldDB" id="A0A2P7MTL6"/>
<sequence>MALLVRFKALPLRASLATATVAAACLFSAGCQRQPSAELQKLQQRQEQLEVKIQQLEQKLNAAPAANGADPAGKPPAGAIKSLTYRSGTSDDRLRVYWADGSKSDLPCTKEQATLVCG</sequence>
<feature type="region of interest" description="Disordered" evidence="1">
    <location>
        <begin position="62"/>
        <end position="84"/>
    </location>
</feature>
<dbReference type="RefSeq" id="WP_106632617.1">
    <property type="nucleotide sequence ID" value="NZ_PXXO01000011.1"/>
</dbReference>
<evidence type="ECO:0000313" key="4">
    <source>
        <dbReference type="Proteomes" id="UP000243002"/>
    </source>
</evidence>
<evidence type="ECO:0000313" key="3">
    <source>
        <dbReference type="EMBL" id="PSJ04584.1"/>
    </source>
</evidence>
<evidence type="ECO:0008006" key="5">
    <source>
        <dbReference type="Google" id="ProtNLM"/>
    </source>
</evidence>
<name>A0A2P7MTL6_9CYAN</name>
<accession>A0A2P7MTL6</accession>
<dbReference type="EMBL" id="PXXO01000011">
    <property type="protein sequence ID" value="PSJ04584.1"/>
    <property type="molecule type" value="Genomic_DNA"/>
</dbReference>
<evidence type="ECO:0000256" key="1">
    <source>
        <dbReference type="SAM" id="MobiDB-lite"/>
    </source>
</evidence>
<dbReference type="PROSITE" id="PS51257">
    <property type="entry name" value="PROKAR_LIPOPROTEIN"/>
    <property type="match status" value="1"/>
</dbReference>
<evidence type="ECO:0000256" key="2">
    <source>
        <dbReference type="SAM" id="SignalP"/>
    </source>
</evidence>